<organism evidence="2">
    <name type="scientific">Panicum hallii</name>
    <dbReference type="NCBI Taxonomy" id="206008"/>
    <lineage>
        <taxon>Eukaryota</taxon>
        <taxon>Viridiplantae</taxon>
        <taxon>Streptophyta</taxon>
        <taxon>Embryophyta</taxon>
        <taxon>Tracheophyta</taxon>
        <taxon>Spermatophyta</taxon>
        <taxon>Magnoliopsida</taxon>
        <taxon>Liliopsida</taxon>
        <taxon>Poales</taxon>
        <taxon>Poaceae</taxon>
        <taxon>PACMAD clade</taxon>
        <taxon>Panicoideae</taxon>
        <taxon>Panicodae</taxon>
        <taxon>Paniceae</taxon>
        <taxon>Panicinae</taxon>
        <taxon>Panicum</taxon>
        <taxon>Panicum sect. Panicum</taxon>
    </lineage>
</organism>
<proteinExistence type="predicted"/>
<protein>
    <submittedName>
        <fullName evidence="2">Uncharacterized protein</fullName>
    </submittedName>
</protein>
<sequence length="139" mass="14467">MPGHCSSPAHRFGDRSSPAASLPLTSSHPTAARPCLQAYGSLPTPDAIHPSPVGPVAACPAPQPLDLLLDEVDSWKEKLDLLLVRSTTGLEELEPQGSATKQTIRGAKAAGSRSGVKLELERRGAGSEQCQTHPTGDGD</sequence>
<feature type="region of interest" description="Disordered" evidence="1">
    <location>
        <begin position="1"/>
        <end position="30"/>
    </location>
</feature>
<feature type="compositionally biased region" description="Basic and acidic residues" evidence="1">
    <location>
        <begin position="116"/>
        <end position="125"/>
    </location>
</feature>
<dbReference type="AlphaFoldDB" id="A0A2T8KKL5"/>
<dbReference type="EMBL" id="CM008048">
    <property type="protein sequence ID" value="PVH62716.1"/>
    <property type="molecule type" value="Genomic_DNA"/>
</dbReference>
<feature type="compositionally biased region" description="Low complexity" evidence="1">
    <location>
        <begin position="16"/>
        <end position="27"/>
    </location>
</feature>
<feature type="region of interest" description="Disordered" evidence="1">
    <location>
        <begin position="36"/>
        <end position="55"/>
    </location>
</feature>
<evidence type="ECO:0000256" key="1">
    <source>
        <dbReference type="SAM" id="MobiDB-lite"/>
    </source>
</evidence>
<feature type="compositionally biased region" description="Polar residues" evidence="1">
    <location>
        <begin position="128"/>
        <end position="139"/>
    </location>
</feature>
<dbReference type="Gramene" id="PVH62716">
    <property type="protein sequence ID" value="PVH62716"/>
    <property type="gene ID" value="PAHAL_3G376200"/>
</dbReference>
<reference evidence="2" key="1">
    <citation type="submission" date="2018-04" db="EMBL/GenBank/DDBJ databases">
        <title>WGS assembly of Panicum hallii.</title>
        <authorList>
            <person name="Lovell J."/>
            <person name="Jenkins J."/>
            <person name="Lowry D."/>
            <person name="Mamidi S."/>
            <person name="Sreedasyam A."/>
            <person name="Weng X."/>
            <person name="Barry K."/>
            <person name="Bonette J."/>
            <person name="Campitelli B."/>
            <person name="Daum C."/>
            <person name="Gordon S."/>
            <person name="Gould B."/>
            <person name="Lipzen A."/>
            <person name="Macqueen A."/>
            <person name="Palacio-Mejia J."/>
            <person name="Plott C."/>
            <person name="Shakirov E."/>
            <person name="Shu S."/>
            <person name="Yoshinaga Y."/>
            <person name="Zane M."/>
            <person name="Rokhsar D."/>
            <person name="Grimwood J."/>
            <person name="Schmutz J."/>
            <person name="Juenger T."/>
        </authorList>
    </citation>
    <scope>NUCLEOTIDE SEQUENCE [LARGE SCALE GENOMIC DNA]</scope>
    <source>
        <strain evidence="2">FIL2</strain>
    </source>
</reference>
<dbReference type="Proteomes" id="UP000243499">
    <property type="component" value="Chromosome 3"/>
</dbReference>
<accession>A0A2T8KKL5</accession>
<gene>
    <name evidence="2" type="ORF">PAHAL_3G376200</name>
</gene>
<feature type="region of interest" description="Disordered" evidence="1">
    <location>
        <begin position="92"/>
        <end position="139"/>
    </location>
</feature>
<name>A0A2T8KKL5_9POAL</name>
<evidence type="ECO:0000313" key="2">
    <source>
        <dbReference type="EMBL" id="PVH62716.1"/>
    </source>
</evidence>